<evidence type="ECO:0000256" key="1">
    <source>
        <dbReference type="SAM" id="MobiDB-lite"/>
    </source>
</evidence>
<dbReference type="RefSeq" id="XP_014156459.1">
    <property type="nucleotide sequence ID" value="XM_014300984.1"/>
</dbReference>
<name>A0A0L0G0B8_9EUKA</name>
<dbReference type="AlphaFoldDB" id="A0A0L0G0B8"/>
<dbReference type="Proteomes" id="UP000054560">
    <property type="component" value="Unassembled WGS sequence"/>
</dbReference>
<organism evidence="2 3">
    <name type="scientific">Sphaeroforma arctica JP610</name>
    <dbReference type="NCBI Taxonomy" id="667725"/>
    <lineage>
        <taxon>Eukaryota</taxon>
        <taxon>Ichthyosporea</taxon>
        <taxon>Ichthyophonida</taxon>
        <taxon>Sphaeroforma</taxon>
    </lineage>
</organism>
<gene>
    <name evidence="2" type="ORF">SARC_05153</name>
</gene>
<dbReference type="GeneID" id="25905657"/>
<sequence length="68" mass="7232">MRLMRKIVSSGKPDADDGPKPANRSSISSIHSTSKKSSLVPPKQKQAEETTVPGEASVILAEPSRMSV</sequence>
<evidence type="ECO:0000313" key="2">
    <source>
        <dbReference type="EMBL" id="KNC82557.1"/>
    </source>
</evidence>
<evidence type="ECO:0000313" key="3">
    <source>
        <dbReference type="Proteomes" id="UP000054560"/>
    </source>
</evidence>
<accession>A0A0L0G0B8</accession>
<keyword evidence="3" id="KW-1185">Reference proteome</keyword>
<proteinExistence type="predicted"/>
<feature type="region of interest" description="Disordered" evidence="1">
    <location>
        <begin position="1"/>
        <end position="68"/>
    </location>
</feature>
<reference evidence="2 3" key="1">
    <citation type="submission" date="2011-02" db="EMBL/GenBank/DDBJ databases">
        <title>The Genome Sequence of Sphaeroforma arctica JP610.</title>
        <authorList>
            <consortium name="The Broad Institute Genome Sequencing Platform"/>
            <person name="Russ C."/>
            <person name="Cuomo C."/>
            <person name="Young S.K."/>
            <person name="Zeng Q."/>
            <person name="Gargeya S."/>
            <person name="Alvarado L."/>
            <person name="Berlin A."/>
            <person name="Chapman S.B."/>
            <person name="Chen Z."/>
            <person name="Freedman E."/>
            <person name="Gellesch M."/>
            <person name="Goldberg J."/>
            <person name="Griggs A."/>
            <person name="Gujja S."/>
            <person name="Heilman E."/>
            <person name="Heiman D."/>
            <person name="Howarth C."/>
            <person name="Mehta T."/>
            <person name="Neiman D."/>
            <person name="Pearson M."/>
            <person name="Roberts A."/>
            <person name="Saif S."/>
            <person name="Shea T."/>
            <person name="Shenoy N."/>
            <person name="Sisk P."/>
            <person name="Stolte C."/>
            <person name="Sykes S."/>
            <person name="White J."/>
            <person name="Yandava C."/>
            <person name="Burger G."/>
            <person name="Gray M.W."/>
            <person name="Holland P.W.H."/>
            <person name="King N."/>
            <person name="Lang F.B.F."/>
            <person name="Roger A.J."/>
            <person name="Ruiz-Trillo I."/>
            <person name="Haas B."/>
            <person name="Nusbaum C."/>
            <person name="Birren B."/>
        </authorList>
    </citation>
    <scope>NUCLEOTIDE SEQUENCE [LARGE SCALE GENOMIC DNA]</scope>
    <source>
        <strain evidence="2 3">JP610</strain>
    </source>
</reference>
<protein>
    <submittedName>
        <fullName evidence="2">Uncharacterized protein</fullName>
    </submittedName>
</protein>
<dbReference type="EMBL" id="KQ241915">
    <property type="protein sequence ID" value="KNC82557.1"/>
    <property type="molecule type" value="Genomic_DNA"/>
</dbReference>
<feature type="compositionally biased region" description="Low complexity" evidence="1">
    <location>
        <begin position="25"/>
        <end position="38"/>
    </location>
</feature>